<evidence type="ECO:0000313" key="3">
    <source>
        <dbReference type="EMBL" id="KAG8191157.1"/>
    </source>
</evidence>
<protein>
    <submittedName>
        <fullName evidence="3">Uncharacterized protein</fullName>
    </submittedName>
</protein>
<gene>
    <name evidence="3" type="ORF">JTE90_016670</name>
</gene>
<evidence type="ECO:0000313" key="4">
    <source>
        <dbReference type="Proteomes" id="UP000827092"/>
    </source>
</evidence>
<feature type="chain" id="PRO_5043316554" evidence="2">
    <location>
        <begin position="27"/>
        <end position="123"/>
    </location>
</feature>
<evidence type="ECO:0000256" key="1">
    <source>
        <dbReference type="SAM" id="MobiDB-lite"/>
    </source>
</evidence>
<feature type="signal peptide" evidence="2">
    <location>
        <begin position="1"/>
        <end position="26"/>
    </location>
</feature>
<sequence length="123" mass="12263">MLFKTSLLNVFLVAVLLCLAVVSVQARPADGDEDPVTTAAPSDATTVADTSISVDPDVTTTVSTIDPSASPLPTDVTLLVSNTTASAVSEAVSGGTEAPADSDAVDSADSDPAASSVAEARRK</sequence>
<feature type="compositionally biased region" description="Low complexity" evidence="1">
    <location>
        <begin position="110"/>
        <end position="123"/>
    </location>
</feature>
<proteinExistence type="predicted"/>
<name>A0AAV6V319_9ARAC</name>
<accession>A0AAV6V319</accession>
<comment type="caution">
    <text evidence="3">The sequence shown here is derived from an EMBL/GenBank/DDBJ whole genome shotgun (WGS) entry which is preliminary data.</text>
</comment>
<organism evidence="3 4">
    <name type="scientific">Oedothorax gibbosus</name>
    <dbReference type="NCBI Taxonomy" id="931172"/>
    <lineage>
        <taxon>Eukaryota</taxon>
        <taxon>Metazoa</taxon>
        <taxon>Ecdysozoa</taxon>
        <taxon>Arthropoda</taxon>
        <taxon>Chelicerata</taxon>
        <taxon>Arachnida</taxon>
        <taxon>Araneae</taxon>
        <taxon>Araneomorphae</taxon>
        <taxon>Entelegynae</taxon>
        <taxon>Araneoidea</taxon>
        <taxon>Linyphiidae</taxon>
        <taxon>Erigoninae</taxon>
        <taxon>Oedothorax</taxon>
    </lineage>
</organism>
<dbReference type="AlphaFoldDB" id="A0AAV6V319"/>
<keyword evidence="4" id="KW-1185">Reference proteome</keyword>
<feature type="region of interest" description="Disordered" evidence="1">
    <location>
        <begin position="90"/>
        <end position="123"/>
    </location>
</feature>
<reference evidence="3 4" key="1">
    <citation type="journal article" date="2022" name="Nat. Ecol. Evol.">
        <title>A masculinizing supergene underlies an exaggerated male reproductive morph in a spider.</title>
        <authorList>
            <person name="Hendrickx F."/>
            <person name="De Corte Z."/>
            <person name="Sonet G."/>
            <person name="Van Belleghem S.M."/>
            <person name="Kostlbacher S."/>
            <person name="Vangestel C."/>
        </authorList>
    </citation>
    <scope>NUCLEOTIDE SEQUENCE [LARGE SCALE GENOMIC DNA]</scope>
    <source>
        <strain evidence="3">W744_W776</strain>
    </source>
</reference>
<evidence type="ECO:0000256" key="2">
    <source>
        <dbReference type="SAM" id="SignalP"/>
    </source>
</evidence>
<feature type="compositionally biased region" description="Polar residues" evidence="1">
    <location>
        <begin position="39"/>
        <end position="48"/>
    </location>
</feature>
<feature type="region of interest" description="Disordered" evidence="1">
    <location>
        <begin position="28"/>
        <end position="52"/>
    </location>
</feature>
<dbReference type="EMBL" id="JAFNEN010000165">
    <property type="protein sequence ID" value="KAG8191157.1"/>
    <property type="molecule type" value="Genomic_DNA"/>
</dbReference>
<dbReference type="Proteomes" id="UP000827092">
    <property type="component" value="Unassembled WGS sequence"/>
</dbReference>
<keyword evidence="2" id="KW-0732">Signal</keyword>